<comment type="caution">
    <text evidence="2">The sequence shown here is derived from an EMBL/GenBank/DDBJ whole genome shotgun (WGS) entry which is preliminary data.</text>
</comment>
<dbReference type="InterPro" id="IPR002523">
    <property type="entry name" value="MgTranspt_CorA/ZnTranspt_ZntB"/>
</dbReference>
<keyword evidence="1" id="KW-0812">Transmembrane</keyword>
<organism evidence="2 3">
    <name type="scientific">Podospora appendiculata</name>
    <dbReference type="NCBI Taxonomy" id="314037"/>
    <lineage>
        <taxon>Eukaryota</taxon>
        <taxon>Fungi</taxon>
        <taxon>Dikarya</taxon>
        <taxon>Ascomycota</taxon>
        <taxon>Pezizomycotina</taxon>
        <taxon>Sordariomycetes</taxon>
        <taxon>Sordariomycetidae</taxon>
        <taxon>Sordariales</taxon>
        <taxon>Podosporaceae</taxon>
        <taxon>Podospora</taxon>
    </lineage>
</organism>
<keyword evidence="3" id="KW-1185">Reference proteome</keyword>
<dbReference type="AlphaFoldDB" id="A0AAE0XGW2"/>
<proteinExistence type="predicted"/>
<protein>
    <submittedName>
        <fullName evidence="2">Uncharacterized protein</fullName>
    </submittedName>
</protein>
<feature type="transmembrane region" description="Helical" evidence="1">
    <location>
        <begin position="112"/>
        <end position="132"/>
    </location>
</feature>
<gene>
    <name evidence="2" type="ORF">B0T22DRAFT_370630</name>
</gene>
<reference evidence="2" key="2">
    <citation type="submission" date="2023-06" db="EMBL/GenBank/DDBJ databases">
        <authorList>
            <consortium name="Lawrence Berkeley National Laboratory"/>
            <person name="Haridas S."/>
            <person name="Hensen N."/>
            <person name="Bonometti L."/>
            <person name="Westerberg I."/>
            <person name="Brannstrom I.O."/>
            <person name="Guillou S."/>
            <person name="Cros-Aarteil S."/>
            <person name="Calhoun S."/>
            <person name="Kuo A."/>
            <person name="Mondo S."/>
            <person name="Pangilinan J."/>
            <person name="Riley R."/>
            <person name="Labutti K."/>
            <person name="Andreopoulos B."/>
            <person name="Lipzen A."/>
            <person name="Chen C."/>
            <person name="Yanf M."/>
            <person name="Daum C."/>
            <person name="Ng V."/>
            <person name="Clum A."/>
            <person name="Steindorff A."/>
            <person name="Ohm R."/>
            <person name="Martin F."/>
            <person name="Silar P."/>
            <person name="Natvig D."/>
            <person name="Lalanne C."/>
            <person name="Gautier V."/>
            <person name="Ament-Velasquez S.L."/>
            <person name="Kruys A."/>
            <person name="Hutchinson M.I."/>
            <person name="Powell A.J."/>
            <person name="Barry K."/>
            <person name="Miller A.N."/>
            <person name="Grigoriev I.V."/>
            <person name="Debuchy R."/>
            <person name="Gladieux P."/>
            <person name="Thoren M.H."/>
            <person name="Johannesson H."/>
        </authorList>
    </citation>
    <scope>NUCLEOTIDE SEQUENCE</scope>
    <source>
        <strain evidence="2">CBS 314.62</strain>
    </source>
</reference>
<evidence type="ECO:0000256" key="1">
    <source>
        <dbReference type="SAM" id="Phobius"/>
    </source>
</evidence>
<reference evidence="2" key="1">
    <citation type="journal article" date="2023" name="Mol. Phylogenet. Evol.">
        <title>Genome-scale phylogeny and comparative genomics of the fungal order Sordariales.</title>
        <authorList>
            <person name="Hensen N."/>
            <person name="Bonometti L."/>
            <person name="Westerberg I."/>
            <person name="Brannstrom I.O."/>
            <person name="Guillou S."/>
            <person name="Cros-Aarteil S."/>
            <person name="Calhoun S."/>
            <person name="Haridas S."/>
            <person name="Kuo A."/>
            <person name="Mondo S."/>
            <person name="Pangilinan J."/>
            <person name="Riley R."/>
            <person name="LaButti K."/>
            <person name="Andreopoulos B."/>
            <person name="Lipzen A."/>
            <person name="Chen C."/>
            <person name="Yan M."/>
            <person name="Daum C."/>
            <person name="Ng V."/>
            <person name="Clum A."/>
            <person name="Steindorff A."/>
            <person name="Ohm R.A."/>
            <person name="Martin F."/>
            <person name="Silar P."/>
            <person name="Natvig D.O."/>
            <person name="Lalanne C."/>
            <person name="Gautier V."/>
            <person name="Ament-Velasquez S.L."/>
            <person name="Kruys A."/>
            <person name="Hutchinson M.I."/>
            <person name="Powell A.J."/>
            <person name="Barry K."/>
            <person name="Miller A.N."/>
            <person name="Grigoriev I.V."/>
            <person name="Debuchy R."/>
            <person name="Gladieux P."/>
            <person name="Hiltunen Thoren M."/>
            <person name="Johannesson H."/>
        </authorList>
    </citation>
    <scope>NUCLEOTIDE SEQUENCE</scope>
    <source>
        <strain evidence="2">CBS 314.62</strain>
    </source>
</reference>
<dbReference type="Pfam" id="PF01544">
    <property type="entry name" value="CorA"/>
    <property type="match status" value="1"/>
</dbReference>
<accession>A0AAE0XGW2</accession>
<dbReference type="Proteomes" id="UP001270362">
    <property type="component" value="Unassembled WGS sequence"/>
</dbReference>
<evidence type="ECO:0000313" key="2">
    <source>
        <dbReference type="EMBL" id="KAK3693000.1"/>
    </source>
</evidence>
<dbReference type="EMBL" id="JAULSO010000001">
    <property type="protein sequence ID" value="KAK3693000.1"/>
    <property type="molecule type" value="Genomic_DNA"/>
</dbReference>
<evidence type="ECO:0000313" key="3">
    <source>
        <dbReference type="Proteomes" id="UP001270362"/>
    </source>
</evidence>
<keyword evidence="1" id="KW-0472">Membrane</keyword>
<keyword evidence="1" id="KW-1133">Transmembrane helix</keyword>
<sequence>MFDESFQRSQVYFTVLETLRISGDWVDEVAKTYKQLRRQWNDNVEPSKVFDAADWRALEAGWDAVDRLITDRAALLQDRIDRKTEEVKSLRDGLFNATSLREASKGIELNRAVYVFTVITVIFTPISFMAVGSPLPCPAGTLKTFFSVKSGY</sequence>
<name>A0AAE0XGW2_9PEZI</name>